<dbReference type="EMBL" id="CP144746">
    <property type="protein sequence ID" value="WVZ60584.1"/>
    <property type="molecule type" value="Genomic_DNA"/>
</dbReference>
<keyword evidence="2" id="KW-1185">Reference proteome</keyword>
<accession>A0AAQ3STG2</accession>
<name>A0AAQ3STG2_PASNO</name>
<sequence length="225" mass="24929">MTQLSPLKYTRCGKAHPFSKVKVRESLRRKGRQLTYAAPIWVFLIVELHMPVDSYWAHVGSALDKRLPSPFARAINCRLQISSIDGKLTKSLGCPAPVCGEKLSRPANNSTPTCVARTRSLQGEVLRHLNSLIGSPSKTYTDLERGSSICWVLIECIHNSCLAAIGNLHVSPCSVVCAPTIDHMTSFFAHVHPSCHPGPARLKVKEIQLVEWACYLRHIHQESTA</sequence>
<dbReference type="AlphaFoldDB" id="A0AAQ3STG2"/>
<dbReference type="Proteomes" id="UP001341281">
    <property type="component" value="Chromosome 02"/>
</dbReference>
<evidence type="ECO:0000313" key="2">
    <source>
        <dbReference type="Proteomes" id="UP001341281"/>
    </source>
</evidence>
<evidence type="ECO:0000313" key="1">
    <source>
        <dbReference type="EMBL" id="WVZ60584.1"/>
    </source>
</evidence>
<gene>
    <name evidence="1" type="ORF">U9M48_010584</name>
</gene>
<organism evidence="1 2">
    <name type="scientific">Paspalum notatum var. saurae</name>
    <dbReference type="NCBI Taxonomy" id="547442"/>
    <lineage>
        <taxon>Eukaryota</taxon>
        <taxon>Viridiplantae</taxon>
        <taxon>Streptophyta</taxon>
        <taxon>Embryophyta</taxon>
        <taxon>Tracheophyta</taxon>
        <taxon>Spermatophyta</taxon>
        <taxon>Magnoliopsida</taxon>
        <taxon>Liliopsida</taxon>
        <taxon>Poales</taxon>
        <taxon>Poaceae</taxon>
        <taxon>PACMAD clade</taxon>
        <taxon>Panicoideae</taxon>
        <taxon>Andropogonodae</taxon>
        <taxon>Paspaleae</taxon>
        <taxon>Paspalinae</taxon>
        <taxon>Paspalum</taxon>
    </lineage>
</organism>
<reference evidence="1 2" key="1">
    <citation type="submission" date="2024-02" db="EMBL/GenBank/DDBJ databases">
        <title>High-quality chromosome-scale genome assembly of Pensacola bahiagrass (Paspalum notatum Flugge var. saurae).</title>
        <authorList>
            <person name="Vega J.M."/>
            <person name="Podio M."/>
            <person name="Orjuela J."/>
            <person name="Siena L.A."/>
            <person name="Pessino S.C."/>
            <person name="Combes M.C."/>
            <person name="Mariac C."/>
            <person name="Albertini E."/>
            <person name="Pupilli F."/>
            <person name="Ortiz J.P.A."/>
            <person name="Leblanc O."/>
        </authorList>
    </citation>
    <scope>NUCLEOTIDE SEQUENCE [LARGE SCALE GENOMIC DNA]</scope>
    <source>
        <strain evidence="1">R1</strain>
        <tissue evidence="1">Leaf</tissue>
    </source>
</reference>
<protein>
    <submittedName>
        <fullName evidence="1">Uncharacterized protein</fullName>
    </submittedName>
</protein>
<proteinExistence type="predicted"/>